<keyword evidence="5" id="KW-0560">Oxidoreductase</keyword>
<dbReference type="GO" id="GO:0000987">
    <property type="term" value="F:cis-regulatory region sequence-specific DNA binding"/>
    <property type="evidence" value="ECO:0007669"/>
    <property type="project" value="TreeGrafter"/>
</dbReference>
<protein>
    <recommendedName>
        <fullName evidence="8">JmjC domain-containing protein</fullName>
    </recommendedName>
</protein>
<keyword evidence="4" id="KW-0479">Metal-binding</keyword>
<comment type="similarity">
    <text evidence="3">Belongs to the JARID1 histone demethylase family.</text>
</comment>
<evidence type="ECO:0000313" key="10">
    <source>
        <dbReference type="Proteomes" id="UP000583929"/>
    </source>
</evidence>
<accession>A0A7J6EEF2</accession>
<evidence type="ECO:0000256" key="6">
    <source>
        <dbReference type="ARBA" id="ARBA00023004"/>
    </source>
</evidence>
<comment type="cofactor">
    <cofactor evidence="1">
        <name>Fe(2+)</name>
        <dbReference type="ChEBI" id="CHEBI:29033"/>
    </cofactor>
</comment>
<name>A0A7J6EEF2_CANSA</name>
<dbReference type="PROSITE" id="PS51184">
    <property type="entry name" value="JMJC"/>
    <property type="match status" value="1"/>
</dbReference>
<dbReference type="InterPro" id="IPR050910">
    <property type="entry name" value="JMJD6_ArgDemeth/LysHydrox"/>
</dbReference>
<evidence type="ECO:0000256" key="1">
    <source>
        <dbReference type="ARBA" id="ARBA00001954"/>
    </source>
</evidence>
<dbReference type="InterPro" id="IPR003347">
    <property type="entry name" value="JmjC_dom"/>
</dbReference>
<dbReference type="GO" id="GO:0046872">
    <property type="term" value="F:metal ion binding"/>
    <property type="evidence" value="ECO:0007669"/>
    <property type="project" value="UniProtKB-KW"/>
</dbReference>
<sequence length="352" mass="40159">MLSCKSLLWKRKRTKNKTNNELRSKTSGIKQNLILEKYQSEDEDEEINEGFSLKASTPSHTHGIRPLENFYLNSSSVNSRNTGLGNLQNLTNELVIDILGLLGATHLGVLATGRKSFYLCANLEMKPEWLERDNIIRKKGISVEEFVSNFEEPNKPVLLEGCIDNWVALQKWDRDYLVKLSGDLHFSVGPVEMKLENYSRYSYLLREERPLYLFDPKFVEKVPRLSSEYEVSVYFREDLFGLLGNERPDYRWIIIGPAGSGSSFHIDPNSTSAWNAVIKGSKKWVMFPPDVTPPGVHPSLDGAEVIFVPNGWWHLVINLEESVAVTQNYVSMSNLLNVLDFLQRPNASELVF</sequence>
<dbReference type="SMART" id="SM00558">
    <property type="entry name" value="JmjC"/>
    <property type="match status" value="1"/>
</dbReference>
<keyword evidence="10" id="KW-1185">Reference proteome</keyword>
<keyword evidence="6" id="KW-0408">Iron</keyword>
<feature type="domain" description="JmjC" evidence="8">
    <location>
        <begin position="211"/>
        <end position="352"/>
    </location>
</feature>
<evidence type="ECO:0000256" key="3">
    <source>
        <dbReference type="ARBA" id="ARBA00006801"/>
    </source>
</evidence>
<dbReference type="Gene3D" id="2.60.120.650">
    <property type="entry name" value="Cupin"/>
    <property type="match status" value="1"/>
</dbReference>
<dbReference type="EMBL" id="JAATIQ010000420">
    <property type="protein sequence ID" value="KAF4356817.1"/>
    <property type="molecule type" value="Genomic_DNA"/>
</dbReference>
<dbReference type="AlphaFoldDB" id="A0A7J6EEF2"/>
<dbReference type="Proteomes" id="UP000583929">
    <property type="component" value="Unassembled WGS sequence"/>
</dbReference>
<dbReference type="SUPFAM" id="SSF51197">
    <property type="entry name" value="Clavaminate synthase-like"/>
    <property type="match status" value="1"/>
</dbReference>
<gene>
    <name evidence="9" type="ORF">G4B88_030114</name>
</gene>
<evidence type="ECO:0000256" key="4">
    <source>
        <dbReference type="ARBA" id="ARBA00022723"/>
    </source>
</evidence>
<comment type="subcellular location">
    <subcellularLocation>
        <location evidence="2">Nucleus</location>
    </subcellularLocation>
</comment>
<evidence type="ECO:0000256" key="5">
    <source>
        <dbReference type="ARBA" id="ARBA00023002"/>
    </source>
</evidence>
<evidence type="ECO:0000256" key="2">
    <source>
        <dbReference type="ARBA" id="ARBA00004123"/>
    </source>
</evidence>
<organism evidence="9 10">
    <name type="scientific">Cannabis sativa</name>
    <name type="common">Hemp</name>
    <name type="synonym">Marijuana</name>
    <dbReference type="NCBI Taxonomy" id="3483"/>
    <lineage>
        <taxon>Eukaryota</taxon>
        <taxon>Viridiplantae</taxon>
        <taxon>Streptophyta</taxon>
        <taxon>Embryophyta</taxon>
        <taxon>Tracheophyta</taxon>
        <taxon>Spermatophyta</taxon>
        <taxon>Magnoliopsida</taxon>
        <taxon>eudicotyledons</taxon>
        <taxon>Gunneridae</taxon>
        <taxon>Pentapetalae</taxon>
        <taxon>rosids</taxon>
        <taxon>fabids</taxon>
        <taxon>Rosales</taxon>
        <taxon>Cannabaceae</taxon>
        <taxon>Cannabis</taxon>
    </lineage>
</organism>
<proteinExistence type="inferred from homology"/>
<dbReference type="GO" id="GO:0016491">
    <property type="term" value="F:oxidoreductase activity"/>
    <property type="evidence" value="ECO:0007669"/>
    <property type="project" value="UniProtKB-KW"/>
</dbReference>
<evidence type="ECO:0000256" key="7">
    <source>
        <dbReference type="ARBA" id="ARBA00023242"/>
    </source>
</evidence>
<reference evidence="9 10" key="1">
    <citation type="journal article" date="2020" name="bioRxiv">
        <title>Sequence and annotation of 42 cannabis genomes reveals extensive copy number variation in cannabinoid synthesis and pathogen resistance genes.</title>
        <authorList>
            <person name="Mckernan K.J."/>
            <person name="Helbert Y."/>
            <person name="Kane L.T."/>
            <person name="Ebling H."/>
            <person name="Zhang L."/>
            <person name="Liu B."/>
            <person name="Eaton Z."/>
            <person name="Mclaughlin S."/>
            <person name="Kingan S."/>
            <person name="Baybayan P."/>
            <person name="Concepcion G."/>
            <person name="Jordan M."/>
            <person name="Riva A."/>
            <person name="Barbazuk W."/>
            <person name="Harkins T."/>
        </authorList>
    </citation>
    <scope>NUCLEOTIDE SEQUENCE [LARGE SCALE GENOMIC DNA]</scope>
    <source>
        <strain evidence="10">cv. Jamaican Lion 4</strain>
        <tissue evidence="9">Leaf</tissue>
    </source>
</reference>
<evidence type="ECO:0000259" key="8">
    <source>
        <dbReference type="PROSITE" id="PS51184"/>
    </source>
</evidence>
<dbReference type="GO" id="GO:0005634">
    <property type="term" value="C:nucleus"/>
    <property type="evidence" value="ECO:0007669"/>
    <property type="project" value="UniProtKB-SubCell"/>
</dbReference>
<dbReference type="Pfam" id="PF13621">
    <property type="entry name" value="Cupin_8"/>
    <property type="match status" value="1"/>
</dbReference>
<keyword evidence="7" id="KW-0539">Nucleus</keyword>
<dbReference type="FunFam" id="2.60.120.650:FF:000045">
    <property type="entry name" value="F-box protein At1g78280"/>
    <property type="match status" value="1"/>
</dbReference>
<dbReference type="PANTHER" id="PTHR12480">
    <property type="entry name" value="ARGININE DEMETHYLASE AND LYSYL-HYDROXYLASE JMJD"/>
    <property type="match status" value="1"/>
</dbReference>
<comment type="caution">
    <text evidence="9">The sequence shown here is derived from an EMBL/GenBank/DDBJ whole genome shotgun (WGS) entry which is preliminary data.</text>
</comment>
<evidence type="ECO:0000313" key="9">
    <source>
        <dbReference type="EMBL" id="KAF4356817.1"/>
    </source>
</evidence>
<dbReference type="PANTHER" id="PTHR12480:SF21">
    <property type="entry name" value="JMJC DOMAIN-CONTAINING PROTEIN 8"/>
    <property type="match status" value="1"/>
</dbReference>
<dbReference type="InterPro" id="IPR041667">
    <property type="entry name" value="Cupin_8"/>
</dbReference>